<feature type="transmembrane region" description="Helical" evidence="2">
    <location>
        <begin position="167"/>
        <end position="186"/>
    </location>
</feature>
<proteinExistence type="predicted"/>
<dbReference type="PANTHER" id="PTHR11200:SF275">
    <property type="entry name" value="LD06095P"/>
    <property type="match status" value="1"/>
</dbReference>
<feature type="region of interest" description="Disordered" evidence="1">
    <location>
        <begin position="560"/>
        <end position="579"/>
    </location>
</feature>
<keyword evidence="5" id="KW-1185">Reference proteome</keyword>
<dbReference type="Pfam" id="PF05462">
    <property type="entry name" value="Dicty_CAR"/>
    <property type="match status" value="1"/>
</dbReference>
<dbReference type="SMART" id="SM00128">
    <property type="entry name" value="IPPc"/>
    <property type="match status" value="1"/>
</dbReference>
<dbReference type="KEGG" id="blac:94345103"/>
<protein>
    <recommendedName>
        <fullName evidence="3">Inositol polyphosphate-related phosphatase domain-containing protein</fullName>
    </recommendedName>
</protein>
<feature type="transmembrane region" description="Helical" evidence="2">
    <location>
        <begin position="57"/>
        <end position="77"/>
    </location>
</feature>
<dbReference type="Gene3D" id="1.20.1070.10">
    <property type="entry name" value="Rhodopsin 7-helix transmembrane proteins"/>
    <property type="match status" value="1"/>
</dbReference>
<dbReference type="GO" id="GO:0004439">
    <property type="term" value="F:phosphatidylinositol-4,5-bisphosphate 5-phosphatase activity"/>
    <property type="evidence" value="ECO:0007669"/>
    <property type="project" value="TreeGrafter"/>
</dbReference>
<dbReference type="PANTHER" id="PTHR11200">
    <property type="entry name" value="INOSITOL 5-PHOSPHATASE"/>
    <property type="match status" value="1"/>
</dbReference>
<dbReference type="InterPro" id="IPR036691">
    <property type="entry name" value="Endo/exonu/phosph_ase_sf"/>
</dbReference>
<dbReference type="Gene3D" id="3.60.10.10">
    <property type="entry name" value="Endonuclease/exonuclease/phosphatase"/>
    <property type="match status" value="1"/>
</dbReference>
<dbReference type="RefSeq" id="XP_067815060.1">
    <property type="nucleotide sequence ID" value="XM_067959432.1"/>
</dbReference>
<keyword evidence="2" id="KW-0472">Membrane</keyword>
<dbReference type="Pfam" id="PF22669">
    <property type="entry name" value="Exo_endo_phos2"/>
    <property type="match status" value="2"/>
</dbReference>
<dbReference type="SUPFAM" id="SSF56219">
    <property type="entry name" value="DNase I-like"/>
    <property type="match status" value="1"/>
</dbReference>
<dbReference type="Proteomes" id="UP000294530">
    <property type="component" value="Unassembled WGS sequence"/>
</dbReference>
<keyword evidence="2" id="KW-0812">Transmembrane</keyword>
<evidence type="ECO:0000313" key="4">
    <source>
        <dbReference type="EMBL" id="TDH65561.1"/>
    </source>
</evidence>
<feature type="transmembrane region" description="Helical" evidence="2">
    <location>
        <begin position="17"/>
        <end position="37"/>
    </location>
</feature>
<evidence type="ECO:0000259" key="3">
    <source>
        <dbReference type="SMART" id="SM00128"/>
    </source>
</evidence>
<feature type="transmembrane region" description="Helical" evidence="2">
    <location>
        <begin position="213"/>
        <end position="233"/>
    </location>
</feature>
<reference evidence="4 5" key="1">
    <citation type="journal article" date="2021" name="Genome Biol.">
        <title>AFLAP: assembly-free linkage analysis pipeline using k-mers from genome sequencing data.</title>
        <authorList>
            <person name="Fletcher K."/>
            <person name="Zhang L."/>
            <person name="Gil J."/>
            <person name="Han R."/>
            <person name="Cavanaugh K."/>
            <person name="Michelmore R."/>
        </authorList>
    </citation>
    <scope>NUCLEOTIDE SEQUENCE [LARGE SCALE GENOMIC DNA]</scope>
    <source>
        <strain evidence="4 5">SF5</strain>
    </source>
</reference>
<keyword evidence="2" id="KW-1133">Transmembrane helix</keyword>
<evidence type="ECO:0000313" key="5">
    <source>
        <dbReference type="Proteomes" id="UP000294530"/>
    </source>
</evidence>
<name>A0A976FF54_BRELC</name>
<dbReference type="SUPFAM" id="SSF81321">
    <property type="entry name" value="Family A G protein-coupled receptor-like"/>
    <property type="match status" value="1"/>
</dbReference>
<organism evidence="4 5">
    <name type="scientific">Bremia lactucae</name>
    <name type="common">Lettuce downy mildew</name>
    <dbReference type="NCBI Taxonomy" id="4779"/>
    <lineage>
        <taxon>Eukaryota</taxon>
        <taxon>Sar</taxon>
        <taxon>Stramenopiles</taxon>
        <taxon>Oomycota</taxon>
        <taxon>Peronosporomycetes</taxon>
        <taxon>Peronosporales</taxon>
        <taxon>Peronosporaceae</taxon>
        <taxon>Bremia</taxon>
    </lineage>
</organism>
<sequence length="948" mass="106938">MTLQNASSKFSPSQLDVLHVVILSCCALSLLGCLYILRHHYMSARLPSGVSMVQKMVVVLSIMDAGLTFPKMFGHLIQDATVFCYAQAFSLHVFGLMSVFWNTSIAHCFYRKIVHKDSEARLKSRFKVYVLLAIVPAVADSVALGAARMFGSATFYCWVESRMVRFWSFYLFVVVAIFYICVILWVTHTRMSRLFQNANVDAQESWALITSKLRIYIAAFIVLWIPSIIFRLLTLSCGVSVFDNQLGSATFSVALLMQVTVCSQGLTTAIIYGGLLTKLYQILSCKPSIPLTHKCVASPSFPTMESGTTYAHVKHYRKPANLFVSTFNMGEAQVTPVELTKWIPRGHDIYVIGLQECLHLSTTRSLIRQHLEGTLSNLLDHQSSAYHQFDREIGRKTTALGYHGHIAITVFIKSFDVGSGAFYMPPVVQQEVHVGKSLVLGRASNKGAVGFAFRYYDTSFAFVACHLASDPKGKSNVRRRNRDSQDLLKNLHLNLEDVGFEFPFVHHHSFVLGDLNYRLTRRHATAETILELVSKVKQCENASVSRRKQQATLHREFLDKRSSGSPFNHERYRGSERESNPYDVSLLERNVKSTSFDFVSSNNSSTSARYSADCELLDDDQFGWDKVLAHDELHANLREGYVFYGFQEAPIVFPPTFRRKRKAALNLDAANWTSEDLAKCFTTAVKGHGTRVPSYTDRILFFSQSDMCHRLRCVVYNSCEQVNCSDHKPVIAVFQALVNRDFMPIESQVANKNLQRMQDVNGVLECQLRVDFDSISWLWERDSATRRLPTDYFMNLNERFSTLNRHGHHVMVTIVYPLPSEDIFSAQRKLFELADSMCGGVYLNTTDRLLCKTNVAHVKWTDFVRSGLTHHTFVRPTGNMHVAIKVHAGAQGLCFGQGVICIPQATSQSIDSYENIQKFVVELGEGGRHTGTMSGTVSLQLIQCSSTR</sequence>
<dbReference type="GeneID" id="94345103"/>
<dbReference type="InterPro" id="IPR046985">
    <property type="entry name" value="IP5"/>
</dbReference>
<gene>
    <name evidence="4" type="ORF">CCR75_001328</name>
</gene>
<evidence type="ECO:0000256" key="1">
    <source>
        <dbReference type="SAM" id="MobiDB-lite"/>
    </source>
</evidence>
<dbReference type="OrthoDB" id="62798at2759"/>
<feature type="transmembrane region" description="Helical" evidence="2">
    <location>
        <begin position="89"/>
        <end position="109"/>
    </location>
</feature>
<evidence type="ECO:0000256" key="2">
    <source>
        <dbReference type="SAM" id="Phobius"/>
    </source>
</evidence>
<dbReference type="AlphaFoldDB" id="A0A976FF54"/>
<dbReference type="EMBL" id="SHOA02000013">
    <property type="protein sequence ID" value="TDH65561.1"/>
    <property type="molecule type" value="Genomic_DNA"/>
</dbReference>
<dbReference type="InterPro" id="IPR000300">
    <property type="entry name" value="IPPc"/>
</dbReference>
<accession>A0A976FF54</accession>
<feature type="domain" description="Inositol polyphosphate-related phosphatase" evidence="3">
    <location>
        <begin position="318"/>
        <end position="743"/>
    </location>
</feature>
<dbReference type="GO" id="GO:0046856">
    <property type="term" value="P:phosphatidylinositol dephosphorylation"/>
    <property type="evidence" value="ECO:0007669"/>
    <property type="project" value="InterPro"/>
</dbReference>
<feature type="transmembrane region" description="Helical" evidence="2">
    <location>
        <begin position="129"/>
        <end position="147"/>
    </location>
</feature>
<comment type="caution">
    <text evidence="4">The sequence shown here is derived from an EMBL/GenBank/DDBJ whole genome shotgun (WGS) entry which is preliminary data.</text>
</comment>